<organism evidence="3 4">
    <name type="scientific">Chlorella vulgaris</name>
    <name type="common">Green alga</name>
    <dbReference type="NCBI Taxonomy" id="3077"/>
    <lineage>
        <taxon>Eukaryota</taxon>
        <taxon>Viridiplantae</taxon>
        <taxon>Chlorophyta</taxon>
        <taxon>core chlorophytes</taxon>
        <taxon>Trebouxiophyceae</taxon>
        <taxon>Chlorellales</taxon>
        <taxon>Chlorellaceae</taxon>
        <taxon>Chlorella clade</taxon>
        <taxon>Chlorella</taxon>
    </lineage>
</organism>
<evidence type="ECO:0000313" key="3">
    <source>
        <dbReference type="EMBL" id="KAI3436341.1"/>
    </source>
</evidence>
<dbReference type="AlphaFoldDB" id="A0A9D4TWK0"/>
<keyword evidence="2" id="KW-0812">Transmembrane</keyword>
<dbReference type="EMBL" id="SIDB01000002">
    <property type="protein sequence ID" value="KAI3436341.1"/>
    <property type="molecule type" value="Genomic_DNA"/>
</dbReference>
<protein>
    <recommendedName>
        <fullName evidence="5">DUF4536 domain-containing protein</fullName>
    </recommendedName>
</protein>
<dbReference type="Proteomes" id="UP001055712">
    <property type="component" value="Unassembled WGS sequence"/>
</dbReference>
<reference evidence="3" key="1">
    <citation type="journal article" date="2019" name="Plant J.">
        <title>Chlorella vulgaris genome assembly and annotation reveals the molecular basis for metabolic acclimation to high light conditions.</title>
        <authorList>
            <person name="Cecchin M."/>
            <person name="Marcolungo L."/>
            <person name="Rossato M."/>
            <person name="Girolomoni L."/>
            <person name="Cosentino E."/>
            <person name="Cuine S."/>
            <person name="Li-Beisson Y."/>
            <person name="Delledonne M."/>
            <person name="Ballottari M."/>
        </authorList>
    </citation>
    <scope>NUCLEOTIDE SEQUENCE</scope>
    <source>
        <strain evidence="3">211/11P</strain>
    </source>
</reference>
<reference evidence="3" key="2">
    <citation type="submission" date="2020-11" db="EMBL/GenBank/DDBJ databases">
        <authorList>
            <person name="Cecchin M."/>
            <person name="Marcolungo L."/>
            <person name="Rossato M."/>
            <person name="Girolomoni L."/>
            <person name="Cosentino E."/>
            <person name="Cuine S."/>
            <person name="Li-Beisson Y."/>
            <person name="Delledonne M."/>
            <person name="Ballottari M."/>
        </authorList>
    </citation>
    <scope>NUCLEOTIDE SEQUENCE</scope>
    <source>
        <strain evidence="3">211/11P</strain>
        <tissue evidence="3">Whole cell</tissue>
    </source>
</reference>
<gene>
    <name evidence="3" type="ORF">D9Q98_002394</name>
</gene>
<evidence type="ECO:0000256" key="2">
    <source>
        <dbReference type="SAM" id="Phobius"/>
    </source>
</evidence>
<feature type="region of interest" description="Disordered" evidence="1">
    <location>
        <begin position="1"/>
        <end position="21"/>
    </location>
</feature>
<dbReference type="OrthoDB" id="6604875at2759"/>
<evidence type="ECO:0000256" key="1">
    <source>
        <dbReference type="SAM" id="MobiDB-lite"/>
    </source>
</evidence>
<sequence>MERPDCSTPAQQQRQDQQPANPKDCLQCRVIGTGVCVAASAYLAVHNYGQPPAGPVHRAVMLAAAGGFLALGIARAIL</sequence>
<name>A0A9D4TWK0_CHLVU</name>
<proteinExistence type="predicted"/>
<accession>A0A9D4TWK0</accession>
<keyword evidence="2" id="KW-0472">Membrane</keyword>
<evidence type="ECO:0008006" key="5">
    <source>
        <dbReference type="Google" id="ProtNLM"/>
    </source>
</evidence>
<feature type="transmembrane region" description="Helical" evidence="2">
    <location>
        <begin position="59"/>
        <end position="77"/>
    </location>
</feature>
<comment type="caution">
    <text evidence="3">The sequence shown here is derived from an EMBL/GenBank/DDBJ whole genome shotgun (WGS) entry which is preliminary data.</text>
</comment>
<keyword evidence="2" id="KW-1133">Transmembrane helix</keyword>
<keyword evidence="4" id="KW-1185">Reference proteome</keyword>
<evidence type="ECO:0000313" key="4">
    <source>
        <dbReference type="Proteomes" id="UP001055712"/>
    </source>
</evidence>